<accession>A0A259U2H1</accession>
<dbReference type="PANTHER" id="PTHR37512:SF1">
    <property type="entry name" value="NADR_TTD14 AAA DOMAIN-CONTAINING PROTEIN"/>
    <property type="match status" value="1"/>
</dbReference>
<comment type="caution">
    <text evidence="2">The sequence shown here is derived from an EMBL/GenBank/DDBJ whole genome shotgun (WGS) entry which is preliminary data.</text>
</comment>
<dbReference type="InterPro" id="IPR038727">
    <property type="entry name" value="NadR/Ttd14_AAA_dom"/>
</dbReference>
<dbReference type="RefSeq" id="WP_094550004.1">
    <property type="nucleotide sequence ID" value="NZ_MQWB01000001.1"/>
</dbReference>
<dbReference type="OrthoDB" id="9151999at2"/>
<dbReference type="Proteomes" id="UP000216446">
    <property type="component" value="Unassembled WGS sequence"/>
</dbReference>
<dbReference type="InParanoid" id="A0A259U2H1"/>
<gene>
    <name evidence="2" type="ORF">BSZ36_14040</name>
</gene>
<dbReference type="PANTHER" id="PTHR37512">
    <property type="entry name" value="TRIFUNCTIONAL NAD BIOSYNTHESIS/REGULATOR PROTEIN NADR"/>
    <property type="match status" value="1"/>
</dbReference>
<dbReference type="EMBL" id="MQWB01000001">
    <property type="protein sequence ID" value="OZC04004.1"/>
    <property type="molecule type" value="Genomic_DNA"/>
</dbReference>
<dbReference type="SUPFAM" id="SSF52374">
    <property type="entry name" value="Nucleotidylyl transferase"/>
    <property type="match status" value="1"/>
</dbReference>
<dbReference type="InterPro" id="IPR014729">
    <property type="entry name" value="Rossmann-like_a/b/a_fold"/>
</dbReference>
<feature type="domain" description="NadR/Ttd14 AAA" evidence="1">
    <location>
        <begin position="157"/>
        <end position="313"/>
    </location>
</feature>
<evidence type="ECO:0000259" key="1">
    <source>
        <dbReference type="Pfam" id="PF13521"/>
    </source>
</evidence>
<dbReference type="InterPro" id="IPR004821">
    <property type="entry name" value="Cyt_trans-like"/>
</dbReference>
<reference evidence="2 3" key="1">
    <citation type="submission" date="2016-11" db="EMBL/GenBank/DDBJ databases">
        <title>Study of marine rhodopsin-containing bacteria.</title>
        <authorList>
            <person name="Yoshizawa S."/>
            <person name="Kumagai Y."/>
            <person name="Kogure K."/>
        </authorList>
    </citation>
    <scope>NUCLEOTIDE SEQUENCE [LARGE SCALE GENOMIC DNA]</scope>
    <source>
        <strain evidence="2 3">SG-29</strain>
    </source>
</reference>
<organism evidence="2 3">
    <name type="scientific">Rubricoccus marinus</name>
    <dbReference type="NCBI Taxonomy" id="716817"/>
    <lineage>
        <taxon>Bacteria</taxon>
        <taxon>Pseudomonadati</taxon>
        <taxon>Rhodothermota</taxon>
        <taxon>Rhodothermia</taxon>
        <taxon>Rhodothermales</taxon>
        <taxon>Rubricoccaceae</taxon>
        <taxon>Rubricoccus</taxon>
    </lineage>
</organism>
<dbReference type="FunCoup" id="A0A259U2H1">
    <property type="interactions" value="16"/>
</dbReference>
<dbReference type="InterPro" id="IPR027417">
    <property type="entry name" value="P-loop_NTPase"/>
</dbReference>
<dbReference type="Gene3D" id="3.40.50.300">
    <property type="entry name" value="P-loop containing nucleotide triphosphate hydrolases"/>
    <property type="match status" value="1"/>
</dbReference>
<proteinExistence type="predicted"/>
<name>A0A259U2H1_9BACT</name>
<keyword evidence="3" id="KW-1185">Reference proteome</keyword>
<dbReference type="Pfam" id="PF13521">
    <property type="entry name" value="AAA_28"/>
    <property type="match status" value="1"/>
</dbReference>
<dbReference type="InterPro" id="IPR052735">
    <property type="entry name" value="NAD_biosynth-regulator"/>
</dbReference>
<dbReference type="AlphaFoldDB" id="A0A259U2H1"/>
<protein>
    <recommendedName>
        <fullName evidence="1">NadR/Ttd14 AAA domain-containing protein</fullName>
    </recommendedName>
</protein>
<dbReference type="NCBIfam" id="TIGR00125">
    <property type="entry name" value="cyt_tran_rel"/>
    <property type="match status" value="1"/>
</dbReference>
<evidence type="ECO:0000313" key="2">
    <source>
        <dbReference type="EMBL" id="OZC04004.1"/>
    </source>
</evidence>
<evidence type="ECO:0000313" key="3">
    <source>
        <dbReference type="Proteomes" id="UP000216446"/>
    </source>
</evidence>
<sequence>MKRFASGLVVGKFAPLHRGHQRLIEAAQEACGRVVVMLWSEPDFPDMPTDVRAGWVQALYPGVTVLPFASGAAPVPPPNAAPGEVHRAFVREHLPFPVDAVFTGGEAYGEPLAETLGAEHVVVDRRIEGLSGTAARVDPLSPEAELHPLVRGHFVQKVAFLGAESTGKSTLAQALAEATGEPYVEEVGRTLWVEADGDLPLAEYETICREHVALEDQAVQRARRFVFVDTNAITTQEYAFFFFGTCPPEVQAYAARCRERYAHTFVCAADIPFDQDGTRVHPQVQQYMDGAIRNDLTIRGIPYTVVGGPLAARVAQVRAALGV</sequence>
<dbReference type="Gene3D" id="3.40.50.620">
    <property type="entry name" value="HUPs"/>
    <property type="match status" value="1"/>
</dbReference>
<dbReference type="SUPFAM" id="SSF52540">
    <property type="entry name" value="P-loop containing nucleoside triphosphate hydrolases"/>
    <property type="match status" value="1"/>
</dbReference>
<dbReference type="GO" id="GO:0003824">
    <property type="term" value="F:catalytic activity"/>
    <property type="evidence" value="ECO:0007669"/>
    <property type="project" value="InterPro"/>
</dbReference>